<gene>
    <name evidence="2" type="ORF">O970_02230</name>
</gene>
<proteinExistence type="predicted"/>
<evidence type="ECO:0000259" key="1">
    <source>
        <dbReference type="Pfam" id="PF24316"/>
    </source>
</evidence>
<reference evidence="2 3" key="1">
    <citation type="journal article" date="2014" name="Appl. Environ. Microbiol.">
        <title>Genomic features of a bumble bee symbiont reflect its host environment.</title>
        <authorList>
            <person name="Martinson V.G."/>
            <person name="Magoc T."/>
            <person name="Koch H."/>
            <person name="Salzberg S.L."/>
            <person name="Moran N.A."/>
        </authorList>
    </citation>
    <scope>NUCLEOTIDE SEQUENCE [LARGE SCALE GENOMIC DNA]</scope>
    <source>
        <strain evidence="2 3">Bimp</strain>
    </source>
</reference>
<dbReference type="AlphaFoldDB" id="A0AB94IE45"/>
<feature type="domain" description="Tli3-like" evidence="1">
    <location>
        <begin position="34"/>
        <end position="125"/>
    </location>
</feature>
<dbReference type="EMBL" id="AWGA01000022">
    <property type="protein sequence ID" value="TEA27737.1"/>
    <property type="molecule type" value="Genomic_DNA"/>
</dbReference>
<name>A0AB94IE45_9GAMM</name>
<evidence type="ECO:0000313" key="3">
    <source>
        <dbReference type="Proteomes" id="UP000506160"/>
    </source>
</evidence>
<comment type="caution">
    <text evidence="2">The sequence shown here is derived from an EMBL/GenBank/DDBJ whole genome shotgun (WGS) entry which is preliminary data.</text>
</comment>
<dbReference type="InterPro" id="IPR057562">
    <property type="entry name" value="Tli3-like_dom"/>
</dbReference>
<dbReference type="Proteomes" id="UP000506160">
    <property type="component" value="Unassembled WGS sequence"/>
</dbReference>
<evidence type="ECO:0000313" key="2">
    <source>
        <dbReference type="EMBL" id="TEA27737.1"/>
    </source>
</evidence>
<dbReference type="Pfam" id="PF24316">
    <property type="entry name" value="Tli3"/>
    <property type="match status" value="1"/>
</dbReference>
<sequence>MPPKPIPKKGYELLHSVARNGDVLDDSFYYVSNKRQVIYRFDAERYLELQGENCSGLIWYHDDKNNIHTRITKRFYTAYHLPKFKYYNPGKQYIAIPTDDLSDFVFSIDGGRHFLKARVSPMAAVPGNEVDYFIGVDDSPIEAIYDSPRKNNVPISISGNTGYFILKNSDVIFGASYGYDDIDYNKGNSWLNTQTFYPLAAFTDERVRDGSKFGTYIKLMDSQAYQARVNSIKNVKPQPYQGWDRIRCEIGAEK</sequence>
<organism evidence="2 3">
    <name type="scientific">Candidatus Schmidhempelia bombi str. Bimp</name>
    <dbReference type="NCBI Taxonomy" id="1387197"/>
    <lineage>
        <taxon>Bacteria</taxon>
        <taxon>Pseudomonadati</taxon>
        <taxon>Pseudomonadota</taxon>
        <taxon>Gammaproteobacteria</taxon>
        <taxon>Orbales</taxon>
        <taxon>Orbaceae</taxon>
        <taxon>Candidatus Schmidhempelia</taxon>
    </lineage>
</organism>
<keyword evidence="3" id="KW-1185">Reference proteome</keyword>
<accession>A0AB94IE45</accession>
<protein>
    <recommendedName>
        <fullName evidence="1">Tli3-like domain-containing protein</fullName>
    </recommendedName>
</protein>